<keyword evidence="4" id="KW-0677">Repeat</keyword>
<dbReference type="Gene3D" id="3.30.70.3290">
    <property type="match status" value="1"/>
</dbReference>
<comment type="caution">
    <text evidence="10">The sequence shown here is derived from an EMBL/GenBank/DDBJ whole genome shotgun (WGS) entry which is preliminary data.</text>
</comment>
<feature type="domain" description="PKS/mFAS DH" evidence="9">
    <location>
        <begin position="1289"/>
        <end position="1597"/>
    </location>
</feature>
<feature type="region of interest" description="C-terminal hotdog fold" evidence="5">
    <location>
        <begin position="1450"/>
        <end position="1597"/>
    </location>
</feature>
<dbReference type="InterPro" id="IPR042104">
    <property type="entry name" value="PKS_dehydratase_sf"/>
</dbReference>
<dbReference type="InterPro" id="IPR014031">
    <property type="entry name" value="Ketoacyl_synth_C"/>
</dbReference>
<dbReference type="EMBL" id="JAFEKC020000008">
    <property type="protein sequence ID" value="KAK0513307.1"/>
    <property type="molecule type" value="Genomic_DNA"/>
</dbReference>
<dbReference type="FunFam" id="3.40.50.1820:FF:000116">
    <property type="entry name" value="Sterigmatocystin biosynthesis polyketide synthase"/>
    <property type="match status" value="1"/>
</dbReference>
<dbReference type="Pfam" id="PF22621">
    <property type="entry name" value="CurL-like_PKS_C"/>
    <property type="match status" value="1"/>
</dbReference>
<evidence type="ECO:0000313" key="11">
    <source>
        <dbReference type="Proteomes" id="UP001166286"/>
    </source>
</evidence>
<dbReference type="InterPro" id="IPR036736">
    <property type="entry name" value="ACP-like_sf"/>
</dbReference>
<dbReference type="FunFam" id="1.10.1200.10:FF:000011">
    <property type="entry name" value="Sterigmatocystin biosynthesis polyketide synthase"/>
    <property type="match status" value="1"/>
</dbReference>
<dbReference type="InterPro" id="IPR032088">
    <property type="entry name" value="SAT"/>
</dbReference>
<dbReference type="InterPro" id="IPR020806">
    <property type="entry name" value="PKS_PP-bd"/>
</dbReference>
<dbReference type="GO" id="GO:0006633">
    <property type="term" value="P:fatty acid biosynthetic process"/>
    <property type="evidence" value="ECO:0007669"/>
    <property type="project" value="InterPro"/>
</dbReference>
<evidence type="ECO:0000256" key="6">
    <source>
        <dbReference type="SAM" id="MobiDB-lite"/>
    </source>
</evidence>
<evidence type="ECO:0000256" key="3">
    <source>
        <dbReference type="ARBA" id="ARBA00022679"/>
    </source>
</evidence>
<dbReference type="SUPFAM" id="SSF53474">
    <property type="entry name" value="alpha/beta-Hydrolases"/>
    <property type="match status" value="1"/>
</dbReference>
<dbReference type="PROSITE" id="PS00606">
    <property type="entry name" value="KS3_1"/>
    <property type="match status" value="1"/>
</dbReference>
<dbReference type="GO" id="GO:0004312">
    <property type="term" value="F:fatty acid synthase activity"/>
    <property type="evidence" value="ECO:0007669"/>
    <property type="project" value="TreeGrafter"/>
</dbReference>
<dbReference type="InterPro" id="IPR009081">
    <property type="entry name" value="PP-bd_ACP"/>
</dbReference>
<dbReference type="InterPro" id="IPR049551">
    <property type="entry name" value="PKS_DH_C"/>
</dbReference>
<dbReference type="PROSITE" id="PS00012">
    <property type="entry name" value="PHOSPHOPANTETHEINE"/>
    <property type="match status" value="2"/>
</dbReference>
<dbReference type="SMART" id="SM00825">
    <property type="entry name" value="PKS_KS"/>
    <property type="match status" value="1"/>
</dbReference>
<keyword evidence="11" id="KW-1185">Reference proteome</keyword>
<organism evidence="10 11">
    <name type="scientific">Cladonia borealis</name>
    <dbReference type="NCBI Taxonomy" id="184061"/>
    <lineage>
        <taxon>Eukaryota</taxon>
        <taxon>Fungi</taxon>
        <taxon>Dikarya</taxon>
        <taxon>Ascomycota</taxon>
        <taxon>Pezizomycotina</taxon>
        <taxon>Lecanoromycetes</taxon>
        <taxon>OSLEUM clade</taxon>
        <taxon>Lecanoromycetidae</taxon>
        <taxon>Lecanorales</taxon>
        <taxon>Lecanorineae</taxon>
        <taxon>Cladoniaceae</taxon>
        <taxon>Cladonia</taxon>
    </lineage>
</organism>
<evidence type="ECO:0000259" key="9">
    <source>
        <dbReference type="PROSITE" id="PS52019"/>
    </source>
</evidence>
<dbReference type="CDD" id="cd00833">
    <property type="entry name" value="PKS"/>
    <property type="match status" value="1"/>
</dbReference>
<dbReference type="InterPro" id="IPR001227">
    <property type="entry name" value="Ac_transferase_dom_sf"/>
</dbReference>
<feature type="domain" description="Carrier" evidence="7">
    <location>
        <begin position="1760"/>
        <end position="1837"/>
    </location>
</feature>
<evidence type="ECO:0000259" key="7">
    <source>
        <dbReference type="PROSITE" id="PS50075"/>
    </source>
</evidence>
<dbReference type="InterPro" id="IPR016035">
    <property type="entry name" value="Acyl_Trfase/lysoPLipase"/>
</dbReference>
<feature type="domain" description="Ketosynthase family 3 (KS3)" evidence="8">
    <location>
        <begin position="377"/>
        <end position="808"/>
    </location>
</feature>
<dbReference type="Pfam" id="PF00698">
    <property type="entry name" value="Acyl_transf_1"/>
    <property type="match status" value="1"/>
</dbReference>
<keyword evidence="2" id="KW-0597">Phosphoprotein</keyword>
<dbReference type="Pfam" id="PF00109">
    <property type="entry name" value="ketoacyl-synt"/>
    <property type="match status" value="1"/>
</dbReference>
<dbReference type="Pfam" id="PF00975">
    <property type="entry name" value="Thioesterase"/>
    <property type="match status" value="1"/>
</dbReference>
<keyword evidence="1" id="KW-0596">Phosphopantetheine</keyword>
<dbReference type="Proteomes" id="UP001166286">
    <property type="component" value="Unassembled WGS sequence"/>
</dbReference>
<gene>
    <name evidence="10" type="ORF">JMJ35_004293</name>
</gene>
<dbReference type="Gene3D" id="3.40.47.10">
    <property type="match status" value="1"/>
</dbReference>
<dbReference type="NCBIfam" id="TIGR04532">
    <property type="entry name" value="PT_fungal_PKS"/>
    <property type="match status" value="1"/>
</dbReference>
<dbReference type="PROSITE" id="PS50075">
    <property type="entry name" value="CARRIER"/>
    <property type="match status" value="2"/>
</dbReference>
<dbReference type="InterPro" id="IPR050091">
    <property type="entry name" value="PKS_NRPS_Biosynth_Enz"/>
</dbReference>
<dbReference type="InterPro" id="IPR016039">
    <property type="entry name" value="Thiolase-like"/>
</dbReference>
<dbReference type="InterPro" id="IPR001031">
    <property type="entry name" value="Thioesterase"/>
</dbReference>
<evidence type="ECO:0000256" key="1">
    <source>
        <dbReference type="ARBA" id="ARBA00022450"/>
    </source>
</evidence>
<sequence>MSLKMNIFLFGDQTADYNSNLVGKLRQKDIPVLTSFLEKANVALREEISQQPGLVRKTIPSFSTLLDLVQWFSESGVSSPAIESAICTTCQIACLISYVHSTPDCIDPSNSRIIGLCTGLLAAVAASSFRSFSDLPTLGTALVRIAFRVGVVVAGSGERLQQGPRGQDSWSVAVAESSEVTMKATLRQFHIDKNISTLNEAYISAVSSHSLTISGPPSTLQTLADSVPSFASLRQVQLPIHGPYHADHLYSERALHQLLHSFHEVLGSYKPRVPLFSSFTGKLITASDTFRLVEVALEEILRRPLHWNHVIEGTCSEMEAIGVSECKIFPVGSIDSARSLIASLKKRKSDYVTSLDDSFWASTYTKASSQPSGKLADSKIAIVGMAGRFPNAANHELFWELLEKGTDTHKLIPKDRFDEAHIDPTGHRKNTSHTPYGCFMDEPGLFDPRFFRMSPREATQTDPMHRLALLTAYEALEMSGFVPNRTASTKLHRVGTFYGQTSDDWREIQEGQDIDTYFIPGGVRAFAPGRINYYFKFSGPSFSVDTACSSSFAALQLAVTSLRAGDCDTAVTGGMNVLTNPDIFSGLSRGQFLSKTGNCQTFDNEADGYCRGEAVASVVLKRLEDAEADKDNILGVILASATNHSADAISITHPHAPTQQHLYKQLLNRAAIDAHDVCYVEMHGTGTQAGDGTEMESVTNIFADPSRKRRSDQPLHLGAVKANIGHGEAASGVSALIKVLLMMEKNAIPPNCGIKHGMNQGFPKDLEARNVHIPLSVTPWPRPNGRVRRVFVSNFSAAGGNTGMILEDAPLVAQPDTQDPRSTHIVTVSAKSKSSLRNNLQRLIDFINDNPTVALPSLSYTTTARRIHHNYRVAVAEPGLAAIKKSLASLLNKDISPIAPSMRDVAFVFTGQGSHYAGLGKQLFEESSQFRSDIFQFDEIAQSQGLPSFRSLIDGSLTDVSDLSPVILQLGLVCVQMALTRLWISWGVVPSVVIGHSLGEYAALNAAGVLSASDTIYLVGKRAQELVKSCIPGTHAMLAVAGSVSSVKPYMADYGLEIACINSPSDTVLGGFNDQIDQLAEELARKGVRSTKLRLPFAYHVAQVDPILDTYERIASGVTFNAPSIPVLSPLLGSVILSGGSFNAAYVRRHAREAVDFPKGIDAGFRDGLISKKTVWVEVGPHPVCLAMVKKILDPAISAVPSLCRNEDSWKVISSSLASLYNGGLDIDWNEYQRDFNSAQRLLRLPTYNFDLKNYWIDYTGNWCLTKGSIKAITDTPKMTPKLSTASVQKVIEETVHDSEASVTIESDISEPTLKAAVQGHLVNGTALCPSSLYADMAFTIANYLHQLLKPSCKMPALSCRSMEVDKPLIVASGSEKQLLRADGSADIKTGQVKVHFYSVTPEGKKKTDHAKCLVSYTDSEAMLSSWQRYSYLIRPRIEALLDGVNNGTAEKIRRNMAYALFGSFVQYSASYRGMEEVALDFDEYEATAKVAFQTKEEDLNFLCNPYWIDSVGHLSGFVLNGREALGEKSQVFVSHGWESMCFARPLQRGKTYRSYVKMQPAGGKMMAGNVILFDDDEIVGVIEELRFQCIPRTLLNTFLPPPGDLTRKPAATATPKSALKNADNAKPKAMPTPVFPALPKKDQTVISSRALAVVAEELGAPISELSDDIVFEEIGVDSLMTLTISARLREELNMDISPSLFSGCPTVADFVKHFTQYNSVGAAIRMTQESMGSSSPDEVYSDYDSSDEITYPVTPASVADGQDMVDTIRAIIADEMGVSVEEITGATDLASLGMDSLMSLTVLAQLRETTGKDVAPDFFVDNPSIADIENTLCPKYEPSLSIPRFEELAQEEPRTREITNLPSADSLLLQGNLKTAKKILFLFPDGSGSASSYASIPSIGPDVAVYGLNCPFMKTPEQFSCGIPGVSTLYKAEVQRRQPKGPYHLGGWSAGGIIAYEVAQQLIREGEVINRLILLDSPCPIRLEQLPERLHNFFDEIGLLGTGKGTAPSWLVPHFRSTISALDNYRPVAMHPTKAPKTFAVWARDGVCGNPEDPKLPLHVDDPKSMRWLLDNRTDFGSNGWDVLLGEGKMQFATLKCNHFTMMRQPVVREIASLIKQGLE</sequence>
<reference evidence="10" key="1">
    <citation type="submission" date="2023-03" db="EMBL/GenBank/DDBJ databases">
        <title>Complete genome of Cladonia borealis.</title>
        <authorList>
            <person name="Park H."/>
        </authorList>
    </citation>
    <scope>NUCLEOTIDE SEQUENCE</scope>
    <source>
        <strain evidence="10">ANT050790</strain>
    </source>
</reference>
<feature type="region of interest" description="N-terminal hotdog fold" evidence="5">
    <location>
        <begin position="1289"/>
        <end position="1422"/>
    </location>
</feature>
<dbReference type="Gene3D" id="3.10.129.110">
    <property type="entry name" value="Polyketide synthase dehydratase"/>
    <property type="match status" value="1"/>
</dbReference>
<dbReference type="Pfam" id="PF00550">
    <property type="entry name" value="PP-binding"/>
    <property type="match status" value="2"/>
</dbReference>
<dbReference type="SUPFAM" id="SSF52151">
    <property type="entry name" value="FabD/lysophospholipase-like"/>
    <property type="match status" value="2"/>
</dbReference>
<accession>A0AA39R1R0</accession>
<feature type="region of interest" description="Disordered" evidence="6">
    <location>
        <begin position="1607"/>
        <end position="1628"/>
    </location>
</feature>
<dbReference type="GO" id="GO:0044550">
    <property type="term" value="P:secondary metabolite biosynthetic process"/>
    <property type="evidence" value="ECO:0007669"/>
    <property type="project" value="UniProtKB-ARBA"/>
</dbReference>
<evidence type="ECO:0008006" key="12">
    <source>
        <dbReference type="Google" id="ProtNLM"/>
    </source>
</evidence>
<evidence type="ECO:0000259" key="8">
    <source>
        <dbReference type="PROSITE" id="PS52004"/>
    </source>
</evidence>
<evidence type="ECO:0000256" key="5">
    <source>
        <dbReference type="PROSITE-ProRule" id="PRU01363"/>
    </source>
</evidence>
<dbReference type="Pfam" id="PF14765">
    <property type="entry name" value="PS-DH"/>
    <property type="match status" value="1"/>
</dbReference>
<dbReference type="InterPro" id="IPR006162">
    <property type="entry name" value="Ppantetheine_attach_site"/>
</dbReference>
<dbReference type="SMART" id="SM00827">
    <property type="entry name" value="PKS_AT"/>
    <property type="match status" value="1"/>
</dbReference>
<dbReference type="Gene3D" id="3.40.50.1820">
    <property type="entry name" value="alpha/beta hydrolase"/>
    <property type="match status" value="1"/>
</dbReference>
<proteinExistence type="predicted"/>
<dbReference type="GO" id="GO:0031177">
    <property type="term" value="F:phosphopantetheine binding"/>
    <property type="evidence" value="ECO:0007669"/>
    <property type="project" value="InterPro"/>
</dbReference>
<dbReference type="FunFam" id="3.10.129.110:FF:000001">
    <property type="entry name" value="Sterigmatocystin biosynthesis polyketide synthase"/>
    <property type="match status" value="1"/>
</dbReference>
<dbReference type="PROSITE" id="PS52019">
    <property type="entry name" value="PKS_MFAS_DH"/>
    <property type="match status" value="1"/>
</dbReference>
<dbReference type="PANTHER" id="PTHR43775">
    <property type="entry name" value="FATTY ACID SYNTHASE"/>
    <property type="match status" value="1"/>
</dbReference>
<dbReference type="GO" id="GO:0004315">
    <property type="term" value="F:3-oxoacyl-[acyl-carrier-protein] synthase activity"/>
    <property type="evidence" value="ECO:0007669"/>
    <property type="project" value="InterPro"/>
</dbReference>
<dbReference type="Gene3D" id="1.10.1200.10">
    <property type="entry name" value="ACP-like"/>
    <property type="match status" value="2"/>
</dbReference>
<dbReference type="Pfam" id="PF02801">
    <property type="entry name" value="Ketoacyl-synt_C"/>
    <property type="match status" value="1"/>
</dbReference>
<evidence type="ECO:0000256" key="4">
    <source>
        <dbReference type="ARBA" id="ARBA00022737"/>
    </source>
</evidence>
<dbReference type="FunFam" id="3.40.366.10:FF:000002">
    <property type="entry name" value="Probable polyketide synthase 2"/>
    <property type="match status" value="1"/>
</dbReference>
<feature type="active site" description="Proton acceptor; for dehydratase activity" evidence="5">
    <location>
        <position position="1321"/>
    </location>
</feature>
<protein>
    <recommendedName>
        <fullName evidence="12">Polyketide synthase</fullName>
    </recommendedName>
</protein>
<dbReference type="InterPro" id="IPR030918">
    <property type="entry name" value="PT_fungal_PKS"/>
</dbReference>
<dbReference type="InterPro" id="IPR016036">
    <property type="entry name" value="Malonyl_transacylase_ACP-bd"/>
</dbReference>
<dbReference type="SUPFAM" id="SSF53901">
    <property type="entry name" value="Thiolase-like"/>
    <property type="match status" value="1"/>
</dbReference>
<dbReference type="InterPro" id="IPR018201">
    <property type="entry name" value="Ketoacyl_synth_AS"/>
</dbReference>
<dbReference type="InterPro" id="IPR014030">
    <property type="entry name" value="Ketoacyl_synth_N"/>
</dbReference>
<evidence type="ECO:0000256" key="2">
    <source>
        <dbReference type="ARBA" id="ARBA00022553"/>
    </source>
</evidence>
<name>A0AA39R1R0_9LECA</name>
<keyword evidence="3" id="KW-0808">Transferase</keyword>
<feature type="domain" description="Carrier" evidence="7">
    <location>
        <begin position="1642"/>
        <end position="1719"/>
    </location>
</feature>
<dbReference type="SMART" id="SM00823">
    <property type="entry name" value="PKS_PP"/>
    <property type="match status" value="2"/>
</dbReference>
<feature type="active site" description="Proton donor; for dehydratase activity" evidence="5">
    <location>
        <position position="1510"/>
    </location>
</feature>
<dbReference type="PROSITE" id="PS52004">
    <property type="entry name" value="KS3_2"/>
    <property type="match status" value="1"/>
</dbReference>
<dbReference type="SUPFAM" id="SSF47336">
    <property type="entry name" value="ACP-like"/>
    <property type="match status" value="2"/>
</dbReference>
<dbReference type="InterPro" id="IPR029058">
    <property type="entry name" value="AB_hydrolase_fold"/>
</dbReference>
<dbReference type="PANTHER" id="PTHR43775:SF37">
    <property type="entry name" value="SI:DKEY-61P9.11"/>
    <property type="match status" value="1"/>
</dbReference>
<dbReference type="SUPFAM" id="SSF55048">
    <property type="entry name" value="Probable ACP-binding domain of malonyl-CoA ACP transacylase"/>
    <property type="match status" value="1"/>
</dbReference>
<dbReference type="InterPro" id="IPR014043">
    <property type="entry name" value="Acyl_transferase_dom"/>
</dbReference>
<dbReference type="InterPro" id="IPR020841">
    <property type="entry name" value="PKS_Beta-ketoAc_synthase_dom"/>
</dbReference>
<dbReference type="Pfam" id="PF16073">
    <property type="entry name" value="SAT"/>
    <property type="match status" value="1"/>
</dbReference>
<dbReference type="InterPro" id="IPR049900">
    <property type="entry name" value="PKS_mFAS_DH"/>
</dbReference>
<dbReference type="Gene3D" id="3.40.366.10">
    <property type="entry name" value="Malonyl-Coenzyme A Acyl Carrier Protein, domain 2"/>
    <property type="match status" value="2"/>
</dbReference>
<evidence type="ECO:0000313" key="10">
    <source>
        <dbReference type="EMBL" id="KAK0513307.1"/>
    </source>
</evidence>